<dbReference type="AlphaFoldDB" id="A0AAD7MK64"/>
<comment type="caution">
    <text evidence="2">The sequence shown here is derived from an EMBL/GenBank/DDBJ whole genome shotgun (WGS) entry which is preliminary data.</text>
</comment>
<organism evidence="2 3">
    <name type="scientific">Mycena metata</name>
    <dbReference type="NCBI Taxonomy" id="1033252"/>
    <lineage>
        <taxon>Eukaryota</taxon>
        <taxon>Fungi</taxon>
        <taxon>Dikarya</taxon>
        <taxon>Basidiomycota</taxon>
        <taxon>Agaricomycotina</taxon>
        <taxon>Agaricomycetes</taxon>
        <taxon>Agaricomycetidae</taxon>
        <taxon>Agaricales</taxon>
        <taxon>Marasmiineae</taxon>
        <taxon>Mycenaceae</taxon>
        <taxon>Mycena</taxon>
    </lineage>
</organism>
<feature type="region of interest" description="Disordered" evidence="1">
    <location>
        <begin position="1"/>
        <end position="127"/>
    </location>
</feature>
<feature type="compositionally biased region" description="Low complexity" evidence="1">
    <location>
        <begin position="7"/>
        <end position="18"/>
    </location>
</feature>
<evidence type="ECO:0000313" key="2">
    <source>
        <dbReference type="EMBL" id="KAJ7720159.1"/>
    </source>
</evidence>
<reference evidence="2" key="1">
    <citation type="submission" date="2023-03" db="EMBL/GenBank/DDBJ databases">
        <title>Massive genome expansion in bonnet fungi (Mycena s.s.) driven by repeated elements and novel gene families across ecological guilds.</title>
        <authorList>
            <consortium name="Lawrence Berkeley National Laboratory"/>
            <person name="Harder C.B."/>
            <person name="Miyauchi S."/>
            <person name="Viragh M."/>
            <person name="Kuo A."/>
            <person name="Thoen E."/>
            <person name="Andreopoulos B."/>
            <person name="Lu D."/>
            <person name="Skrede I."/>
            <person name="Drula E."/>
            <person name="Henrissat B."/>
            <person name="Morin E."/>
            <person name="Kohler A."/>
            <person name="Barry K."/>
            <person name="LaButti K."/>
            <person name="Morin E."/>
            <person name="Salamov A."/>
            <person name="Lipzen A."/>
            <person name="Mereny Z."/>
            <person name="Hegedus B."/>
            <person name="Baldrian P."/>
            <person name="Stursova M."/>
            <person name="Weitz H."/>
            <person name="Taylor A."/>
            <person name="Grigoriev I.V."/>
            <person name="Nagy L.G."/>
            <person name="Martin F."/>
            <person name="Kauserud H."/>
        </authorList>
    </citation>
    <scope>NUCLEOTIDE SEQUENCE</scope>
    <source>
        <strain evidence="2">CBHHK182m</strain>
    </source>
</reference>
<gene>
    <name evidence="2" type="ORF">B0H16DRAFT_1738941</name>
</gene>
<feature type="compositionally biased region" description="Low complexity" evidence="1">
    <location>
        <begin position="99"/>
        <end position="116"/>
    </location>
</feature>
<evidence type="ECO:0000313" key="3">
    <source>
        <dbReference type="Proteomes" id="UP001215598"/>
    </source>
</evidence>
<sequence>MSPIGQAAAAGSSTASPSIDDTAASRQAHTRNGNTVGASTCEKEASTTARVATRSETRAVPPLPDNAHVLHAPRSGLTSQPATPPSPYRPGPQILVNGSSDDSFVSSASATPLTSSPKKKKGKTEDEDQINTLDGLTTLLGEVVTTMKVYSGTPIVACFDALEAIATRLANHQTFPQAGDEREALGAVVSRTVSALVKELSLKKAPQLANPSPPASSPSSPSLYARAVNNAASFKTRNPPRDLSDERILVRFDGEVPPLLSQAYPIILRELNAKLAVFSLPELVGTQKHGEKAIFLVPASGEKEDCALLSSRWGEWGPSVLPGGRLVPPATYCFLQLDGVLFSGVDSLEVITRKFEQENPKLGKVVGTATWVNKPPSEAKVAAMAARGRRPPKAGSLFIRLGSKELVDLAVSKPHVVLGGTMVSVGRGFPHLRICQCWNCHKYRHMRSRCTSTLTCAGCGKEAHGPVCKEKPVCINCKRDHRADSFMCPTRKSIAANLQQQAFDLYRMLDETSKYRQSPADAASLLSPLTSALGLTNLPPHLAPRLCEQK</sequence>
<proteinExistence type="predicted"/>
<keyword evidence="3" id="KW-1185">Reference proteome</keyword>
<protein>
    <recommendedName>
        <fullName evidence="4">Gag-like protein</fullName>
    </recommendedName>
</protein>
<dbReference type="Proteomes" id="UP001215598">
    <property type="component" value="Unassembled WGS sequence"/>
</dbReference>
<evidence type="ECO:0000256" key="1">
    <source>
        <dbReference type="SAM" id="MobiDB-lite"/>
    </source>
</evidence>
<dbReference type="EMBL" id="JARKIB010000243">
    <property type="protein sequence ID" value="KAJ7720159.1"/>
    <property type="molecule type" value="Genomic_DNA"/>
</dbReference>
<evidence type="ECO:0008006" key="4">
    <source>
        <dbReference type="Google" id="ProtNLM"/>
    </source>
</evidence>
<feature type="compositionally biased region" description="Polar residues" evidence="1">
    <location>
        <begin position="24"/>
        <end position="38"/>
    </location>
</feature>
<name>A0AAD7MK64_9AGAR</name>
<accession>A0AAD7MK64</accession>